<reference evidence="3 4" key="1">
    <citation type="submission" date="2024-10" db="EMBL/GenBank/DDBJ databases">
        <title>The Natural Products Discovery Center: Release of the First 8490 Sequenced Strains for Exploring Actinobacteria Biosynthetic Diversity.</title>
        <authorList>
            <person name="Kalkreuter E."/>
            <person name="Kautsar S.A."/>
            <person name="Yang D."/>
            <person name="Bader C.D."/>
            <person name="Teijaro C.N."/>
            <person name="Fluegel L."/>
            <person name="Davis C.M."/>
            <person name="Simpson J.R."/>
            <person name="Lauterbach L."/>
            <person name="Steele A.D."/>
            <person name="Gui C."/>
            <person name="Meng S."/>
            <person name="Li G."/>
            <person name="Viehrig K."/>
            <person name="Ye F."/>
            <person name="Su P."/>
            <person name="Kiefer A.F."/>
            <person name="Nichols A."/>
            <person name="Cepeda A.J."/>
            <person name="Yan W."/>
            <person name="Fan B."/>
            <person name="Jiang Y."/>
            <person name="Adhikari A."/>
            <person name="Zheng C.-J."/>
            <person name="Schuster L."/>
            <person name="Cowan T.M."/>
            <person name="Smanski M.J."/>
            <person name="Chevrette M.G."/>
            <person name="De Carvalho L.P.S."/>
            <person name="Shen B."/>
        </authorList>
    </citation>
    <scope>NUCLEOTIDE SEQUENCE [LARGE SCALE GENOMIC DNA]</scope>
    <source>
        <strain evidence="3 4">NPDC019481</strain>
    </source>
</reference>
<protein>
    <submittedName>
        <fullName evidence="3">Sulfotransferase family protein</fullName>
        <ecNumber evidence="3">2.8.2.-</ecNumber>
    </submittedName>
</protein>
<feature type="region of interest" description="Disordered" evidence="2">
    <location>
        <begin position="28"/>
        <end position="69"/>
    </location>
</feature>
<organism evidence="3 4">
    <name type="scientific">Promicromonospora kroppenstedtii</name>
    <dbReference type="NCBI Taxonomy" id="440482"/>
    <lineage>
        <taxon>Bacteria</taxon>
        <taxon>Bacillati</taxon>
        <taxon>Actinomycetota</taxon>
        <taxon>Actinomycetes</taxon>
        <taxon>Micrococcales</taxon>
        <taxon>Promicromonosporaceae</taxon>
        <taxon>Promicromonospora</taxon>
    </lineage>
</organism>
<dbReference type="Proteomes" id="UP001611580">
    <property type="component" value="Unassembled WGS sequence"/>
</dbReference>
<evidence type="ECO:0000256" key="2">
    <source>
        <dbReference type="SAM" id="MobiDB-lite"/>
    </source>
</evidence>
<dbReference type="PANTHER" id="PTHR12788:SF10">
    <property type="entry name" value="PROTEIN-TYROSINE SULFOTRANSFERASE"/>
    <property type="match status" value="1"/>
</dbReference>
<proteinExistence type="predicted"/>
<dbReference type="GO" id="GO:0016740">
    <property type="term" value="F:transferase activity"/>
    <property type="evidence" value="ECO:0007669"/>
    <property type="project" value="UniProtKB-KW"/>
</dbReference>
<evidence type="ECO:0000313" key="3">
    <source>
        <dbReference type="EMBL" id="MFI2487351.1"/>
    </source>
</evidence>
<dbReference type="EC" id="2.8.2.-" evidence="3"/>
<name>A0ABW7XIL8_9MICO</name>
<sequence>MLTVRGTGTQLARRFGTALEKHAGLRVTRVPRDHGRVRQGEARSGAHQGGTPGGGPSRPGRGRIRPPADPAADRLLVAPVFVLSSPRAGSTLLRVVLDSHSQVHAPIETHVRRLSVDFTTRLTTEAMDALGHNVADVEHILWDRMLHRELLRSGKQVVVEKTPSNVFVADRFAVCWPDARFIFLLRHPASIARSWHDADPARRPMNRAVMHTLKYMTALEDVRHRLPGLTVRYEDVTADPATEFHRICDFLGLPWEPGMVSYGDHEHGEVRKGLGDWRDKIRTGSIQAGRALPDPDEIPRELRAMSECWGYAPASAASD</sequence>
<accession>A0ABW7XIL8</accession>
<comment type="caution">
    <text evidence="3">The sequence shown here is derived from an EMBL/GenBank/DDBJ whole genome shotgun (WGS) entry which is preliminary data.</text>
</comment>
<dbReference type="InterPro" id="IPR027417">
    <property type="entry name" value="P-loop_NTPase"/>
</dbReference>
<gene>
    <name evidence="3" type="ORF">ACH47X_10610</name>
</gene>
<feature type="compositionally biased region" description="Basic and acidic residues" evidence="2">
    <location>
        <begin position="30"/>
        <end position="41"/>
    </location>
</feature>
<dbReference type="InterPro" id="IPR026634">
    <property type="entry name" value="TPST-like"/>
</dbReference>
<keyword evidence="4" id="KW-1185">Reference proteome</keyword>
<dbReference type="PANTHER" id="PTHR12788">
    <property type="entry name" value="PROTEIN-TYROSINE SULFOTRANSFERASE 2"/>
    <property type="match status" value="1"/>
</dbReference>
<feature type="compositionally biased region" description="Gly residues" evidence="2">
    <location>
        <begin position="47"/>
        <end position="57"/>
    </location>
</feature>
<dbReference type="Pfam" id="PF13469">
    <property type="entry name" value="Sulfotransfer_3"/>
    <property type="match status" value="1"/>
</dbReference>
<dbReference type="RefSeq" id="WP_397403975.1">
    <property type="nucleotide sequence ID" value="NZ_JBIRYI010000005.1"/>
</dbReference>
<keyword evidence="1 3" id="KW-0808">Transferase</keyword>
<evidence type="ECO:0000313" key="4">
    <source>
        <dbReference type="Proteomes" id="UP001611580"/>
    </source>
</evidence>
<dbReference type="Gene3D" id="3.40.50.300">
    <property type="entry name" value="P-loop containing nucleotide triphosphate hydrolases"/>
    <property type="match status" value="1"/>
</dbReference>
<dbReference type="SUPFAM" id="SSF52540">
    <property type="entry name" value="P-loop containing nucleoside triphosphate hydrolases"/>
    <property type="match status" value="1"/>
</dbReference>
<dbReference type="EMBL" id="JBIRYI010000005">
    <property type="protein sequence ID" value="MFI2487351.1"/>
    <property type="molecule type" value="Genomic_DNA"/>
</dbReference>
<evidence type="ECO:0000256" key="1">
    <source>
        <dbReference type="ARBA" id="ARBA00022679"/>
    </source>
</evidence>